<evidence type="ECO:0000313" key="1">
    <source>
        <dbReference type="EMBL" id="KAK2570327.1"/>
    </source>
</evidence>
<proteinExistence type="predicted"/>
<gene>
    <name evidence="1" type="ORF">P5673_005117</name>
</gene>
<evidence type="ECO:0000313" key="2">
    <source>
        <dbReference type="Proteomes" id="UP001249851"/>
    </source>
</evidence>
<protein>
    <submittedName>
        <fullName evidence="1">Uncharacterized protein</fullName>
    </submittedName>
</protein>
<reference evidence="1" key="2">
    <citation type="journal article" date="2023" name="Science">
        <title>Genomic signatures of disease resistance in endangered staghorn corals.</title>
        <authorList>
            <person name="Vollmer S.V."/>
            <person name="Selwyn J.D."/>
            <person name="Despard B.A."/>
            <person name="Roesel C.L."/>
        </authorList>
    </citation>
    <scope>NUCLEOTIDE SEQUENCE</scope>
    <source>
        <strain evidence="1">K2</strain>
    </source>
</reference>
<dbReference type="Proteomes" id="UP001249851">
    <property type="component" value="Unassembled WGS sequence"/>
</dbReference>
<accession>A0AAD9QZR1</accession>
<sequence>MLSLLGLDPKQFSKSRRANNSTSKDMISIGGEKKLRRHCSLFMGGGGGGTGSYYGAWDYIAANFPKELIDEFVSGYKRGK</sequence>
<dbReference type="EMBL" id="JARQWQ010000008">
    <property type="protein sequence ID" value="KAK2570327.1"/>
    <property type="molecule type" value="Genomic_DNA"/>
</dbReference>
<dbReference type="AlphaFoldDB" id="A0AAD9QZR1"/>
<name>A0AAD9QZR1_ACRCE</name>
<keyword evidence="2" id="KW-1185">Reference proteome</keyword>
<organism evidence="1 2">
    <name type="scientific">Acropora cervicornis</name>
    <name type="common">Staghorn coral</name>
    <dbReference type="NCBI Taxonomy" id="6130"/>
    <lineage>
        <taxon>Eukaryota</taxon>
        <taxon>Metazoa</taxon>
        <taxon>Cnidaria</taxon>
        <taxon>Anthozoa</taxon>
        <taxon>Hexacorallia</taxon>
        <taxon>Scleractinia</taxon>
        <taxon>Astrocoeniina</taxon>
        <taxon>Acroporidae</taxon>
        <taxon>Acropora</taxon>
    </lineage>
</organism>
<comment type="caution">
    <text evidence="1">The sequence shown here is derived from an EMBL/GenBank/DDBJ whole genome shotgun (WGS) entry which is preliminary data.</text>
</comment>
<reference evidence="1" key="1">
    <citation type="journal article" date="2023" name="G3 (Bethesda)">
        <title>Whole genome assembly and annotation of the endangered Caribbean coral Acropora cervicornis.</title>
        <authorList>
            <person name="Selwyn J.D."/>
            <person name="Vollmer S.V."/>
        </authorList>
    </citation>
    <scope>NUCLEOTIDE SEQUENCE</scope>
    <source>
        <strain evidence="1">K2</strain>
    </source>
</reference>